<dbReference type="Pfam" id="PF03924">
    <property type="entry name" value="CHASE"/>
    <property type="match status" value="1"/>
</dbReference>
<evidence type="ECO:0000256" key="4">
    <source>
        <dbReference type="ARBA" id="ARBA00022553"/>
    </source>
</evidence>
<feature type="domain" description="CHASE" evidence="13">
    <location>
        <begin position="110"/>
        <end position="199"/>
    </location>
</feature>
<dbReference type="SUPFAM" id="SSF55874">
    <property type="entry name" value="ATPase domain of HSP90 chaperone/DNA topoisomerase II/histidine kinase"/>
    <property type="match status" value="1"/>
</dbReference>
<dbReference type="CDD" id="cd00082">
    <property type="entry name" value="HisKA"/>
    <property type="match status" value="1"/>
</dbReference>
<evidence type="ECO:0000256" key="11">
    <source>
        <dbReference type="SAM" id="Phobius"/>
    </source>
</evidence>
<dbReference type="GO" id="GO:0005886">
    <property type="term" value="C:plasma membrane"/>
    <property type="evidence" value="ECO:0007669"/>
    <property type="project" value="TreeGrafter"/>
</dbReference>
<dbReference type="EC" id="2.7.13.3" evidence="3"/>
<dbReference type="Gene3D" id="3.30.565.10">
    <property type="entry name" value="Histidine kinase-like ATPase, C-terminal domain"/>
    <property type="match status" value="1"/>
</dbReference>
<name>A0A1G8RK83_9RHOB</name>
<dbReference type="InterPro" id="IPR003594">
    <property type="entry name" value="HATPase_dom"/>
</dbReference>
<dbReference type="OrthoDB" id="9801651at2"/>
<dbReference type="Pfam" id="PF02518">
    <property type="entry name" value="HATPase_c"/>
    <property type="match status" value="1"/>
</dbReference>
<dbReference type="InterPro" id="IPR006189">
    <property type="entry name" value="CHASE_dom"/>
</dbReference>
<dbReference type="STRING" id="490829.SAMN05421850_109161"/>
<protein>
    <recommendedName>
        <fullName evidence="3">histidine kinase</fullName>
        <ecNumber evidence="3">2.7.13.3</ecNumber>
    </recommendedName>
</protein>
<keyword evidence="5" id="KW-0808">Transferase</keyword>
<dbReference type="SMART" id="SM00388">
    <property type="entry name" value="HisKA"/>
    <property type="match status" value="1"/>
</dbReference>
<dbReference type="RefSeq" id="WP_090029763.1">
    <property type="nucleotide sequence ID" value="NZ_FNEB01000009.1"/>
</dbReference>
<evidence type="ECO:0000259" key="13">
    <source>
        <dbReference type="PROSITE" id="PS50839"/>
    </source>
</evidence>
<keyword evidence="7 14" id="KW-0418">Kinase</keyword>
<organism evidence="14 15">
    <name type="scientific">Lutimaribacter saemankumensis</name>
    <dbReference type="NCBI Taxonomy" id="490829"/>
    <lineage>
        <taxon>Bacteria</taxon>
        <taxon>Pseudomonadati</taxon>
        <taxon>Pseudomonadota</taxon>
        <taxon>Alphaproteobacteria</taxon>
        <taxon>Rhodobacterales</taxon>
        <taxon>Roseobacteraceae</taxon>
        <taxon>Lutimaribacter</taxon>
    </lineage>
</organism>
<dbReference type="PANTHER" id="PTHR43047:SF72">
    <property type="entry name" value="OSMOSENSING HISTIDINE PROTEIN KINASE SLN1"/>
    <property type="match status" value="1"/>
</dbReference>
<dbReference type="PRINTS" id="PR00344">
    <property type="entry name" value="BCTRLSENSOR"/>
</dbReference>
<dbReference type="Gene3D" id="3.30.450.350">
    <property type="entry name" value="CHASE domain"/>
    <property type="match status" value="1"/>
</dbReference>
<gene>
    <name evidence="14" type="ORF">SAMN05421850_109161</name>
</gene>
<dbReference type="FunFam" id="3.30.565.10:FF:000010">
    <property type="entry name" value="Sensor histidine kinase RcsC"/>
    <property type="match status" value="1"/>
</dbReference>
<dbReference type="AlphaFoldDB" id="A0A1G8RK83"/>
<keyword evidence="6 11" id="KW-0812">Transmembrane</keyword>
<dbReference type="SUPFAM" id="SSF47384">
    <property type="entry name" value="Homodimeric domain of signal transducing histidine kinase"/>
    <property type="match status" value="1"/>
</dbReference>
<dbReference type="PROSITE" id="PS50109">
    <property type="entry name" value="HIS_KIN"/>
    <property type="match status" value="1"/>
</dbReference>
<keyword evidence="15" id="KW-1185">Reference proteome</keyword>
<evidence type="ECO:0000256" key="8">
    <source>
        <dbReference type="ARBA" id="ARBA00022989"/>
    </source>
</evidence>
<dbReference type="InterPro" id="IPR003661">
    <property type="entry name" value="HisK_dim/P_dom"/>
</dbReference>
<keyword evidence="10 11" id="KW-0472">Membrane</keyword>
<feature type="domain" description="Histidine kinase" evidence="12">
    <location>
        <begin position="429"/>
        <end position="670"/>
    </location>
</feature>
<evidence type="ECO:0000256" key="6">
    <source>
        <dbReference type="ARBA" id="ARBA00022692"/>
    </source>
</evidence>
<evidence type="ECO:0000256" key="5">
    <source>
        <dbReference type="ARBA" id="ARBA00022679"/>
    </source>
</evidence>
<dbReference type="InterPro" id="IPR035965">
    <property type="entry name" value="PAS-like_dom_sf"/>
</dbReference>
<comment type="catalytic activity">
    <reaction evidence="1">
        <text>ATP + protein L-histidine = ADP + protein N-phospho-L-histidine.</text>
        <dbReference type="EC" id="2.7.13.3"/>
    </reaction>
</comment>
<dbReference type="InterPro" id="IPR005467">
    <property type="entry name" value="His_kinase_dom"/>
</dbReference>
<sequence>MKTFVLRRWFAIALSVVVSVSGLFLGLYLQHRMVQIHRGLQADVAREQAYDVASEIRRTLSFHKMLADSIASAVMADPQLDQGKFETLAAPFFKTNPGILNIGLAKGSTIRFVFPFEENKGVLGLDYLRTPSQAGSFIRVRETRRPDFSGPVYLVQGGRGYIQRVPIYLPNPSGNDEFWGIVSVVTDEEELVRLTAENLQQDKVALVQARVPGTPRVRDLWGDPSVLENDPVTQTIRFGGAEWLLSVAPANGWSNSTFASRMTVAITLVATALLLVFVLWARHLILTKKRSWEQLAEAIEVIDDGFALYDSDDRLVTFNSRYKSYYGASSDFIRAGKTFEEILRGGVANGQYQVPEGREEQWIAERLAKHRNPEGPVEQLLDDGRWLKVSEAKMPDGSTVGFRVDVTELKRAQQAAEQANKAKSEFLNTVSHEIRTPLSAIIGFSSMVQNIKVMPEYETLAAALNDKKSTVAERVDALAALEVLIQRLSRRIDANGKHLLNVINDILYWSRPEGSDDQTQYRPVAVDKIVQSVADQLSVIADEKGIDLVLDTSAANVMGDDVRLKQLVLNLVGNALKFTEQGVVRLAVETRGDVIAIEVSDTGCGIPDDCFEKIFQSFTQLDSGLTRRYGGSGLGLTISRDIAQKHGGTVTVSSELGVGSTFLVTLPAHKDHALAA</sequence>
<dbReference type="GO" id="GO:0009927">
    <property type="term" value="F:histidine phosphotransfer kinase activity"/>
    <property type="evidence" value="ECO:0007669"/>
    <property type="project" value="TreeGrafter"/>
</dbReference>
<evidence type="ECO:0000256" key="3">
    <source>
        <dbReference type="ARBA" id="ARBA00012438"/>
    </source>
</evidence>
<feature type="transmembrane region" description="Helical" evidence="11">
    <location>
        <begin position="6"/>
        <end position="29"/>
    </location>
</feature>
<dbReference type="SMART" id="SM00387">
    <property type="entry name" value="HATPase_c"/>
    <property type="match status" value="1"/>
</dbReference>
<accession>A0A1G8RK83</accession>
<dbReference type="Gene3D" id="3.30.450.20">
    <property type="entry name" value="PAS domain"/>
    <property type="match status" value="1"/>
</dbReference>
<dbReference type="Pfam" id="PF12860">
    <property type="entry name" value="PAS_7"/>
    <property type="match status" value="1"/>
</dbReference>
<evidence type="ECO:0000256" key="7">
    <source>
        <dbReference type="ARBA" id="ARBA00022777"/>
    </source>
</evidence>
<keyword evidence="8 11" id="KW-1133">Transmembrane helix</keyword>
<comment type="subcellular location">
    <subcellularLocation>
        <location evidence="2">Membrane</location>
    </subcellularLocation>
</comment>
<keyword evidence="4" id="KW-0597">Phosphoprotein</keyword>
<proteinExistence type="predicted"/>
<evidence type="ECO:0000313" key="14">
    <source>
        <dbReference type="EMBL" id="SDJ17484.1"/>
    </source>
</evidence>
<dbReference type="InterPro" id="IPR004358">
    <property type="entry name" value="Sig_transdc_His_kin-like_C"/>
</dbReference>
<dbReference type="PANTHER" id="PTHR43047">
    <property type="entry name" value="TWO-COMPONENT HISTIDINE PROTEIN KINASE"/>
    <property type="match status" value="1"/>
</dbReference>
<dbReference type="Proteomes" id="UP000199340">
    <property type="component" value="Unassembled WGS sequence"/>
</dbReference>
<evidence type="ECO:0000313" key="15">
    <source>
        <dbReference type="Proteomes" id="UP000199340"/>
    </source>
</evidence>
<dbReference type="Pfam" id="PF00512">
    <property type="entry name" value="HisKA"/>
    <property type="match status" value="1"/>
</dbReference>
<feature type="transmembrane region" description="Helical" evidence="11">
    <location>
        <begin position="262"/>
        <end position="281"/>
    </location>
</feature>
<evidence type="ECO:0000256" key="1">
    <source>
        <dbReference type="ARBA" id="ARBA00000085"/>
    </source>
</evidence>
<dbReference type="SMART" id="SM01079">
    <property type="entry name" value="CHASE"/>
    <property type="match status" value="1"/>
</dbReference>
<evidence type="ECO:0000256" key="9">
    <source>
        <dbReference type="ARBA" id="ARBA00023012"/>
    </source>
</evidence>
<dbReference type="PROSITE" id="PS50839">
    <property type="entry name" value="CHASE"/>
    <property type="match status" value="1"/>
</dbReference>
<evidence type="ECO:0000259" key="12">
    <source>
        <dbReference type="PROSITE" id="PS50109"/>
    </source>
</evidence>
<dbReference type="CDD" id="cd16922">
    <property type="entry name" value="HATPase_EvgS-ArcB-TorS-like"/>
    <property type="match status" value="1"/>
</dbReference>
<dbReference type="InterPro" id="IPR042240">
    <property type="entry name" value="CHASE_sf"/>
</dbReference>
<dbReference type="InterPro" id="IPR036097">
    <property type="entry name" value="HisK_dim/P_sf"/>
</dbReference>
<evidence type="ECO:0000256" key="2">
    <source>
        <dbReference type="ARBA" id="ARBA00004370"/>
    </source>
</evidence>
<dbReference type="EMBL" id="FNEB01000009">
    <property type="protein sequence ID" value="SDJ17484.1"/>
    <property type="molecule type" value="Genomic_DNA"/>
</dbReference>
<evidence type="ECO:0000256" key="10">
    <source>
        <dbReference type="ARBA" id="ARBA00023136"/>
    </source>
</evidence>
<dbReference type="SUPFAM" id="SSF55785">
    <property type="entry name" value="PYP-like sensor domain (PAS domain)"/>
    <property type="match status" value="1"/>
</dbReference>
<reference evidence="14 15" key="1">
    <citation type="submission" date="2016-10" db="EMBL/GenBank/DDBJ databases">
        <authorList>
            <person name="de Groot N.N."/>
        </authorList>
    </citation>
    <scope>NUCLEOTIDE SEQUENCE [LARGE SCALE GENOMIC DNA]</scope>
    <source>
        <strain evidence="14 15">DSM 28010</strain>
    </source>
</reference>
<dbReference type="Gene3D" id="1.10.287.130">
    <property type="match status" value="1"/>
</dbReference>
<dbReference type="GO" id="GO:0000155">
    <property type="term" value="F:phosphorelay sensor kinase activity"/>
    <property type="evidence" value="ECO:0007669"/>
    <property type="project" value="InterPro"/>
</dbReference>
<dbReference type="InterPro" id="IPR036890">
    <property type="entry name" value="HATPase_C_sf"/>
</dbReference>
<keyword evidence="9" id="KW-0902">Two-component regulatory system</keyword>